<dbReference type="PANTHER" id="PTHR31493">
    <property type="entry name" value="NAZO FAMILY MEMBER"/>
    <property type="match status" value="1"/>
</dbReference>
<comment type="similarity">
    <text evidence="1">Belongs to the C19orf12 family.</text>
</comment>
<dbReference type="AlphaFoldDB" id="A0A3B0KGB1"/>
<dbReference type="Proteomes" id="UP000268350">
    <property type="component" value="Unassembled WGS sequence"/>
</dbReference>
<dbReference type="OrthoDB" id="5976774at2759"/>
<dbReference type="EMBL" id="OUUW01000007">
    <property type="protein sequence ID" value="SPP82678.1"/>
    <property type="molecule type" value="Genomic_DNA"/>
</dbReference>
<dbReference type="InterPro" id="IPR033369">
    <property type="entry name" value="C19orf12"/>
</dbReference>
<evidence type="ECO:0000313" key="2">
    <source>
        <dbReference type="EMBL" id="SPP82678.1"/>
    </source>
</evidence>
<accession>A0A3B0KGB1</accession>
<evidence type="ECO:0000256" key="1">
    <source>
        <dbReference type="ARBA" id="ARBA00029457"/>
    </source>
</evidence>
<dbReference type="PANTHER" id="PTHR31493:SF1">
    <property type="entry name" value="PROTEIN C19ORF12"/>
    <property type="match status" value="1"/>
</dbReference>
<protein>
    <submittedName>
        <fullName evidence="2">Uncharacterized protein</fullName>
    </submittedName>
</protein>
<sequence>MPIDTGELIKALAILADRHDVQVTFKESAKGAAICAAAALIGGLLGGPRGLALGGAIGSVAAYGLTEGKFKSLGEIILKDLTESERIELKEHVTNAVANVGYSDVTNIGALLLSNRRVQDVALNVLKSFATEQMGLTIVN</sequence>
<keyword evidence="3" id="KW-1185">Reference proteome</keyword>
<dbReference type="Pfam" id="PF20721">
    <property type="entry name" value="C19orf12"/>
    <property type="match status" value="1"/>
</dbReference>
<proteinExistence type="inferred from homology"/>
<reference evidence="3" key="1">
    <citation type="submission" date="2018-01" db="EMBL/GenBank/DDBJ databases">
        <authorList>
            <person name="Alioto T."/>
            <person name="Alioto T."/>
        </authorList>
    </citation>
    <scope>NUCLEOTIDE SEQUENCE [LARGE SCALE GENOMIC DNA]</scope>
</reference>
<gene>
    <name evidence="2" type="ORF">DGUA_6G017411</name>
</gene>
<dbReference type="OMA" id="GDVQWTD"/>
<evidence type="ECO:0000313" key="3">
    <source>
        <dbReference type="Proteomes" id="UP000268350"/>
    </source>
</evidence>
<name>A0A3B0KGB1_DROGU</name>
<organism evidence="2 3">
    <name type="scientific">Drosophila guanche</name>
    <name type="common">Fruit fly</name>
    <dbReference type="NCBI Taxonomy" id="7266"/>
    <lineage>
        <taxon>Eukaryota</taxon>
        <taxon>Metazoa</taxon>
        <taxon>Ecdysozoa</taxon>
        <taxon>Arthropoda</taxon>
        <taxon>Hexapoda</taxon>
        <taxon>Insecta</taxon>
        <taxon>Pterygota</taxon>
        <taxon>Neoptera</taxon>
        <taxon>Endopterygota</taxon>
        <taxon>Diptera</taxon>
        <taxon>Brachycera</taxon>
        <taxon>Muscomorpha</taxon>
        <taxon>Ephydroidea</taxon>
        <taxon>Drosophilidae</taxon>
        <taxon>Drosophila</taxon>
        <taxon>Sophophora</taxon>
    </lineage>
</organism>